<dbReference type="PANTHER" id="PTHR21286:SF0">
    <property type="entry name" value="NUCLEAR PORE COMPLEX PROTEIN NUP160"/>
    <property type="match status" value="1"/>
</dbReference>
<keyword evidence="9" id="KW-1185">Reference proteome</keyword>
<evidence type="ECO:0000259" key="5">
    <source>
        <dbReference type="Pfam" id="PF23345"/>
    </source>
</evidence>
<keyword evidence="3" id="KW-0539">Nucleus</keyword>
<reference evidence="8" key="1">
    <citation type="journal article" date="2023" name="G3 (Bethesda)">
        <title>Whole genome assemblies of Zophobas morio and Tenebrio molitor.</title>
        <authorList>
            <person name="Kaur S."/>
            <person name="Stinson S.A."/>
            <person name="diCenzo G.C."/>
        </authorList>
    </citation>
    <scope>NUCLEOTIDE SEQUENCE</scope>
    <source>
        <strain evidence="8">QUZm001</strain>
    </source>
</reference>
<feature type="domain" description="NUP160 C-terminal TPR" evidence="6">
    <location>
        <begin position="1126"/>
        <end position="1376"/>
    </location>
</feature>
<evidence type="ECO:0000256" key="1">
    <source>
        <dbReference type="ARBA" id="ARBA00004123"/>
    </source>
</evidence>
<evidence type="ECO:0000256" key="2">
    <source>
        <dbReference type="ARBA" id="ARBA00022448"/>
    </source>
</evidence>
<evidence type="ECO:0000259" key="4">
    <source>
        <dbReference type="Pfam" id="PF11715"/>
    </source>
</evidence>
<dbReference type="GO" id="GO:0017056">
    <property type="term" value="F:structural constituent of nuclear pore"/>
    <property type="evidence" value="ECO:0007669"/>
    <property type="project" value="TreeGrafter"/>
</dbReference>
<dbReference type="InterPro" id="IPR056547">
    <property type="entry name" value="NUP160_helical"/>
</dbReference>
<evidence type="ECO:0008006" key="10">
    <source>
        <dbReference type="Google" id="ProtNLM"/>
    </source>
</evidence>
<protein>
    <recommendedName>
        <fullName evidence="10">Nuclear pore complex protein Nup160-like protein</fullName>
    </recommendedName>
</protein>
<sequence>MKEFALGYREVIPDQTVCDPWREISLNTGGTQGTLQDIKVAERANGFCYRDSSKHHTRNRFIYWRISHDVLELVEHSLDVNLAGNRIRYKFVDTPILDGVSIHETYDNVVVLVPTVCSVHRLIFPHPDKYHRQDHVAGAHPDLAAPSIFSEATANDARDPSTFHFFTNSSSQLPYLADSSLTLAEEEAIFVLAYPSSEILLVKQSREGKIDSIELKNESIVPRFLSGLADKLRQKDKEGDTTVSLILHTFGLETFALTLSRNGHLKFWSCSKAECVAVIDVIAETGGIARNQIQGAQNHILRKAVDGYDSECLLGIFMSFSAESQLHVFKPILNGSQIRLFRLNTLHLAQNDLIDFSLSTTRIWSVWRGKDGECEVYSASLQSGSHWIPVILESVPDAGQTPNIDGETDPRQVYLQHIFQPGRFPLHIISKALNIYKRSTIVSDLNLSTSHLKQQICMAVEDEIRNELKETVVSDEDYLECGNYCWQRFYSCCVQYHVAGLKPLGLLLLPNSSGAVLLKKSMISFLRPLDIFEHFMYESDYIFKDQFTKYFLLTENVDITDDVVNLFKVINYLDQQMSDIFAYTFEKELALLKAPDVIMTSLLDKIQREMDSEFSDHVAEMLRKCTDLYQAVHKVLELLRIEYQVHPEDSDDDIKASINHIFTSQLGVSMVSGCLRQQIQVRFTICRNLLLISNILLERRELDWNVLEAIRSVCTPEIVVLTQANYVMVWLSGLSALTYLPTESALQRLSSLKLAPVYNLRTNSVNSISLFELFAGSTGGYEARKSFAKMSHNEETLAHWHMSLLPYLNCLFHVIWPISGNPILAEWLLSCGQHLWLQQYIRYLSTWCEWNSCTHSFLLAASLLTTGENYKAQELFQIAAKGIFTDQFLAQRILTSQDSQTKAYINYYLKVIHLFELHKALDCAINLANTALSVTSPDDPLAATLYSVKFKHHLSLKNYQMAYDSLNANPDSDRRKDNLRDLVKKLLDEKKLDVLMNFAYGGMEELFCDIVFTRARAADPSHNIYYDFLYAYQVKRGPTFLRLAASVMYEQAFRLNQYSDVDSLEKQVKCYLAAKNALALCEPQYAYIVMPVDQVEDKVVVLPTLAGSDDEPQEIIVRKQVNIINLETLTKELAFAGAKLKLVRFSPRNYFEITNPHELVMLLTNAGLFKIALSISKSFDVPYRIVFEALTKKCGNLSKHSEPVAWKWLIENELQDLPMSTKGPATAAWNLLQELVSEYEEDKMSVIHKIVCKQIIKMHMFIPQWLLASYKRRNPSELFRLLYSSGRLEEATEIATEYMMAALGYGKEYYGFTHAMQATKPAVCLPIRGFIALMNQLKLINGSDPEQPFLREYEHLESVLKTYLETAQRTSTEMCQYQLSLVKSN</sequence>
<dbReference type="PANTHER" id="PTHR21286">
    <property type="entry name" value="NUCLEAR PORE COMPLEX PROTEIN NUP160"/>
    <property type="match status" value="1"/>
</dbReference>
<keyword evidence="2" id="KW-0813">Transport</keyword>
<feature type="domain" description="NUP160 helical" evidence="5">
    <location>
        <begin position="558"/>
        <end position="774"/>
    </location>
</feature>
<evidence type="ECO:0000259" key="7">
    <source>
        <dbReference type="Pfam" id="PF23354"/>
    </source>
</evidence>
<proteinExistence type="predicted"/>
<accession>A0AA38M5H6</accession>
<gene>
    <name evidence="8" type="ORF">Zmor_025888</name>
</gene>
<comment type="subcellular location">
    <subcellularLocation>
        <location evidence="1">Nucleus</location>
    </subcellularLocation>
</comment>
<comment type="caution">
    <text evidence="8">The sequence shown here is derived from an EMBL/GenBank/DDBJ whole genome shotgun (WGS) entry which is preliminary data.</text>
</comment>
<feature type="domain" description="Nucleoporin Nup120/160 beta-propeller" evidence="4">
    <location>
        <begin position="60"/>
        <end position="533"/>
    </location>
</feature>
<dbReference type="Pfam" id="PF23354">
    <property type="entry name" value="TPR_NUP160_120_M"/>
    <property type="match status" value="1"/>
</dbReference>
<dbReference type="Pfam" id="PF23347">
    <property type="entry name" value="TPR_Nup160_C"/>
    <property type="match status" value="1"/>
</dbReference>
<dbReference type="Pfam" id="PF23345">
    <property type="entry name" value="NUP160_helical"/>
    <property type="match status" value="1"/>
</dbReference>
<dbReference type="GO" id="GO:0005643">
    <property type="term" value="C:nuclear pore"/>
    <property type="evidence" value="ECO:0007669"/>
    <property type="project" value="TreeGrafter"/>
</dbReference>
<dbReference type="EMBL" id="JALNTZ010000008">
    <property type="protein sequence ID" value="KAJ3643162.1"/>
    <property type="molecule type" value="Genomic_DNA"/>
</dbReference>
<organism evidence="8 9">
    <name type="scientific">Zophobas morio</name>
    <dbReference type="NCBI Taxonomy" id="2755281"/>
    <lineage>
        <taxon>Eukaryota</taxon>
        <taxon>Metazoa</taxon>
        <taxon>Ecdysozoa</taxon>
        <taxon>Arthropoda</taxon>
        <taxon>Hexapoda</taxon>
        <taxon>Insecta</taxon>
        <taxon>Pterygota</taxon>
        <taxon>Neoptera</taxon>
        <taxon>Endopterygota</taxon>
        <taxon>Coleoptera</taxon>
        <taxon>Polyphaga</taxon>
        <taxon>Cucujiformia</taxon>
        <taxon>Tenebrionidae</taxon>
        <taxon>Zophobas</taxon>
    </lineage>
</organism>
<feature type="domain" description="NUP160 middle TPR" evidence="7">
    <location>
        <begin position="816"/>
        <end position="1080"/>
    </location>
</feature>
<dbReference type="InterPro" id="IPR059141">
    <property type="entry name" value="Beta-prop_Nup120_160"/>
</dbReference>
<dbReference type="InterPro" id="IPR021717">
    <property type="entry name" value="Nucleoporin_Nup160"/>
</dbReference>
<dbReference type="Pfam" id="PF11715">
    <property type="entry name" value="Beta-prop_Nup120_160"/>
    <property type="match status" value="1"/>
</dbReference>
<name>A0AA38M5H6_9CUCU</name>
<dbReference type="InterPro" id="IPR056535">
    <property type="entry name" value="TPR_NUP160_M"/>
</dbReference>
<evidence type="ECO:0000256" key="3">
    <source>
        <dbReference type="ARBA" id="ARBA00023242"/>
    </source>
</evidence>
<dbReference type="Proteomes" id="UP001168821">
    <property type="component" value="Unassembled WGS sequence"/>
</dbReference>
<evidence type="ECO:0000313" key="8">
    <source>
        <dbReference type="EMBL" id="KAJ3643162.1"/>
    </source>
</evidence>
<dbReference type="InterPro" id="IPR056536">
    <property type="entry name" value="TPR_NUP160_C"/>
</dbReference>
<evidence type="ECO:0000313" key="9">
    <source>
        <dbReference type="Proteomes" id="UP001168821"/>
    </source>
</evidence>
<evidence type="ECO:0000259" key="6">
    <source>
        <dbReference type="Pfam" id="PF23347"/>
    </source>
</evidence>